<feature type="transmembrane region" description="Helical" evidence="7">
    <location>
        <begin position="108"/>
        <end position="135"/>
    </location>
</feature>
<evidence type="ECO:0000256" key="4">
    <source>
        <dbReference type="ARBA" id="ARBA00022692"/>
    </source>
</evidence>
<evidence type="ECO:0000256" key="2">
    <source>
        <dbReference type="ARBA" id="ARBA00008335"/>
    </source>
</evidence>
<dbReference type="PANTHER" id="PTHR23514">
    <property type="entry name" value="BYPASS OF STOP CODON PROTEIN 6"/>
    <property type="match status" value="1"/>
</dbReference>
<evidence type="ECO:0000313" key="8">
    <source>
        <dbReference type="EMBL" id="KAJ8454763.1"/>
    </source>
</evidence>
<dbReference type="InterPro" id="IPR051788">
    <property type="entry name" value="MFS_Transporter"/>
</dbReference>
<evidence type="ECO:0000313" key="9">
    <source>
        <dbReference type="Proteomes" id="UP001215151"/>
    </source>
</evidence>
<evidence type="ECO:0000256" key="3">
    <source>
        <dbReference type="ARBA" id="ARBA00022448"/>
    </source>
</evidence>
<comment type="subcellular location">
    <subcellularLocation>
        <location evidence="1">Endomembrane system</location>
        <topology evidence="1">Multi-pass membrane protein</topology>
    </subcellularLocation>
</comment>
<gene>
    <name evidence="8" type="ORF">ONZ51_g12842</name>
</gene>
<evidence type="ECO:0000256" key="7">
    <source>
        <dbReference type="SAM" id="Phobius"/>
    </source>
</evidence>
<keyword evidence="3" id="KW-0813">Transport</keyword>
<feature type="transmembrane region" description="Helical" evidence="7">
    <location>
        <begin position="147"/>
        <end position="166"/>
    </location>
</feature>
<evidence type="ECO:0000256" key="5">
    <source>
        <dbReference type="ARBA" id="ARBA00022989"/>
    </source>
</evidence>
<keyword evidence="5 7" id="KW-1133">Transmembrane helix</keyword>
<reference evidence="8" key="1">
    <citation type="submission" date="2022-11" db="EMBL/GenBank/DDBJ databases">
        <title>Genome Sequence of Cubamyces cubensis.</title>
        <authorList>
            <person name="Buettner E."/>
        </authorList>
    </citation>
    <scope>NUCLEOTIDE SEQUENCE</scope>
    <source>
        <strain evidence="8">MPL-01</strain>
    </source>
</reference>
<dbReference type="GO" id="GO:0016020">
    <property type="term" value="C:membrane"/>
    <property type="evidence" value="ECO:0007669"/>
    <property type="project" value="TreeGrafter"/>
</dbReference>
<keyword evidence="9" id="KW-1185">Reference proteome</keyword>
<feature type="transmembrane region" description="Helical" evidence="7">
    <location>
        <begin position="46"/>
        <end position="65"/>
    </location>
</feature>
<dbReference type="Gene3D" id="1.20.1250.20">
    <property type="entry name" value="MFS general substrate transporter like domains"/>
    <property type="match status" value="1"/>
</dbReference>
<protein>
    <recommendedName>
        <fullName evidence="10">Major facilitator superfamily (MFS) profile domain-containing protein</fullName>
    </recommendedName>
</protein>
<comment type="similarity">
    <text evidence="2">Belongs to the major facilitator superfamily.</text>
</comment>
<evidence type="ECO:0000256" key="1">
    <source>
        <dbReference type="ARBA" id="ARBA00004127"/>
    </source>
</evidence>
<dbReference type="Proteomes" id="UP001215151">
    <property type="component" value="Unassembled WGS sequence"/>
</dbReference>
<dbReference type="GO" id="GO:0012505">
    <property type="term" value="C:endomembrane system"/>
    <property type="evidence" value="ECO:0007669"/>
    <property type="project" value="UniProtKB-SubCell"/>
</dbReference>
<evidence type="ECO:0000256" key="6">
    <source>
        <dbReference type="ARBA" id="ARBA00023136"/>
    </source>
</evidence>
<accession>A0AAD7X3D4</accession>
<dbReference type="AlphaFoldDB" id="A0AAD7X3D4"/>
<sequence>MYSNVYVPSVSKRGLGFFYGSTSAGSFAAPLVCQSIVATGIRWADFYYGSLVLSAINTTLIVYAFRPTPEELQGDAELAWEFTVPVLGKTSALGPRTYKAALGQLQTWASALFALLYTGSESVTQGFIVVYLLNVRSANPSTVGTENLITIATVIAFTMHLLILLVPSFVGNAVSTAIIGTVYGPIFPANIASARDLLPAEVHLVSLAIVCGADEDRSAACASFGAALFPFIAGLLSTTVGSRTFPYITIAQCAAMFCVWLCFPTRIPKTEQH</sequence>
<dbReference type="InterPro" id="IPR036259">
    <property type="entry name" value="MFS_trans_sf"/>
</dbReference>
<proteinExistence type="inferred from homology"/>
<dbReference type="EMBL" id="JAPEVG010000894">
    <property type="protein sequence ID" value="KAJ8454763.1"/>
    <property type="molecule type" value="Genomic_DNA"/>
</dbReference>
<dbReference type="PANTHER" id="PTHR23514:SF3">
    <property type="entry name" value="BYPASS OF STOP CODON PROTEIN 6"/>
    <property type="match status" value="1"/>
</dbReference>
<feature type="transmembrane region" description="Helical" evidence="7">
    <location>
        <begin position="16"/>
        <end position="39"/>
    </location>
</feature>
<organism evidence="8 9">
    <name type="scientific">Trametes cubensis</name>
    <dbReference type="NCBI Taxonomy" id="1111947"/>
    <lineage>
        <taxon>Eukaryota</taxon>
        <taxon>Fungi</taxon>
        <taxon>Dikarya</taxon>
        <taxon>Basidiomycota</taxon>
        <taxon>Agaricomycotina</taxon>
        <taxon>Agaricomycetes</taxon>
        <taxon>Polyporales</taxon>
        <taxon>Polyporaceae</taxon>
        <taxon>Trametes</taxon>
    </lineage>
</organism>
<keyword evidence="4 7" id="KW-0812">Transmembrane</keyword>
<name>A0AAD7X3D4_9APHY</name>
<comment type="caution">
    <text evidence="8">The sequence shown here is derived from an EMBL/GenBank/DDBJ whole genome shotgun (WGS) entry which is preliminary data.</text>
</comment>
<feature type="transmembrane region" description="Helical" evidence="7">
    <location>
        <begin position="245"/>
        <end position="263"/>
    </location>
</feature>
<dbReference type="SUPFAM" id="SSF103473">
    <property type="entry name" value="MFS general substrate transporter"/>
    <property type="match status" value="1"/>
</dbReference>
<evidence type="ECO:0008006" key="10">
    <source>
        <dbReference type="Google" id="ProtNLM"/>
    </source>
</evidence>
<keyword evidence="6 7" id="KW-0472">Membrane</keyword>